<dbReference type="GO" id="GO:0000155">
    <property type="term" value="F:phosphorelay sensor kinase activity"/>
    <property type="evidence" value="ECO:0007669"/>
    <property type="project" value="InterPro"/>
</dbReference>
<dbReference type="Pfam" id="PF07730">
    <property type="entry name" value="HisKA_3"/>
    <property type="match status" value="1"/>
</dbReference>
<dbReference type="CDD" id="cd16917">
    <property type="entry name" value="HATPase_UhpB-NarQ-NarX-like"/>
    <property type="match status" value="1"/>
</dbReference>
<dbReference type="GO" id="GO:0046983">
    <property type="term" value="F:protein dimerization activity"/>
    <property type="evidence" value="ECO:0007669"/>
    <property type="project" value="InterPro"/>
</dbReference>
<proteinExistence type="predicted"/>
<dbReference type="InterPro" id="IPR050482">
    <property type="entry name" value="Sensor_HK_TwoCompSys"/>
</dbReference>
<feature type="transmembrane region" description="Helical" evidence="4">
    <location>
        <begin position="162"/>
        <end position="179"/>
    </location>
</feature>
<feature type="domain" description="Signal transduction histidine kinase subgroup 3 dimerisation and phosphoacceptor" evidence="5">
    <location>
        <begin position="375"/>
        <end position="438"/>
    </location>
</feature>
<dbReference type="EMBL" id="LFKP01000010">
    <property type="protein sequence ID" value="OHV95589.1"/>
    <property type="molecule type" value="Genomic_DNA"/>
</dbReference>
<feature type="transmembrane region" description="Helical" evidence="4">
    <location>
        <begin position="25"/>
        <end position="44"/>
    </location>
</feature>
<feature type="transmembrane region" description="Helical" evidence="4">
    <location>
        <begin position="132"/>
        <end position="156"/>
    </location>
</feature>
<evidence type="ECO:0000256" key="3">
    <source>
        <dbReference type="ARBA" id="ARBA00023012"/>
    </source>
</evidence>
<reference evidence="6 7" key="1">
    <citation type="submission" date="2015-06" db="EMBL/GenBank/DDBJ databases">
        <title>Draft genome sequencing of a biphenyl-degrading bacterium, Janthinobacterium lividum MEG1.</title>
        <authorList>
            <person name="Shimodaira J."/>
            <person name="Hatta T."/>
        </authorList>
    </citation>
    <scope>NUCLEOTIDE SEQUENCE [LARGE SCALE GENOMIC DNA]</scope>
    <source>
        <strain evidence="6 7">MEG1</strain>
    </source>
</reference>
<feature type="transmembrane region" description="Helical" evidence="4">
    <location>
        <begin position="97"/>
        <end position="120"/>
    </location>
</feature>
<keyword evidence="4" id="KW-0472">Membrane</keyword>
<dbReference type="InterPro" id="IPR029016">
    <property type="entry name" value="GAF-like_dom_sf"/>
</dbReference>
<keyword evidence="4" id="KW-1133">Transmembrane helix</keyword>
<keyword evidence="3" id="KW-0902">Two-component regulatory system</keyword>
<organism evidence="6 7">
    <name type="scientific">Janthinobacterium lividum</name>
    <dbReference type="NCBI Taxonomy" id="29581"/>
    <lineage>
        <taxon>Bacteria</taxon>
        <taxon>Pseudomonadati</taxon>
        <taxon>Pseudomonadota</taxon>
        <taxon>Betaproteobacteria</taxon>
        <taxon>Burkholderiales</taxon>
        <taxon>Oxalobacteraceae</taxon>
        <taxon>Janthinobacterium</taxon>
    </lineage>
</organism>
<dbReference type="Gene3D" id="3.30.565.10">
    <property type="entry name" value="Histidine kinase-like ATPase, C-terminal domain"/>
    <property type="match status" value="1"/>
</dbReference>
<name>A0A1S1U683_9BURK</name>
<keyword evidence="2" id="KW-0418">Kinase</keyword>
<evidence type="ECO:0000256" key="4">
    <source>
        <dbReference type="SAM" id="Phobius"/>
    </source>
</evidence>
<dbReference type="Proteomes" id="UP000179840">
    <property type="component" value="Unassembled WGS sequence"/>
</dbReference>
<comment type="caution">
    <text evidence="6">The sequence shown here is derived from an EMBL/GenBank/DDBJ whole genome shotgun (WGS) entry which is preliminary data.</text>
</comment>
<evidence type="ECO:0000256" key="1">
    <source>
        <dbReference type="ARBA" id="ARBA00022679"/>
    </source>
</evidence>
<evidence type="ECO:0000313" key="7">
    <source>
        <dbReference type="Proteomes" id="UP000179840"/>
    </source>
</evidence>
<gene>
    <name evidence="6" type="ORF">AKG95_19635</name>
</gene>
<evidence type="ECO:0000259" key="5">
    <source>
        <dbReference type="Pfam" id="PF07730"/>
    </source>
</evidence>
<feature type="transmembrane region" description="Helical" evidence="4">
    <location>
        <begin position="56"/>
        <end position="77"/>
    </location>
</feature>
<accession>A0A1S1U683</accession>
<sequence length="565" mass="61659">MLQQQQLQEEPNADTALPMVDHADLIMISGMRLLLSVTALLTLIINPGKLGVPNQLAWLILCSYVLHSAVLFVFLYFKHPVVHGKVICWLDVLWCGMIVFATGGAESYFFPFFFFVILASSFQRGLDEGARITLASCVLLVLASVASTPELIISHLLLRTTFVMALGYMIAYWGGLGLLQKRRLALLREVSQQSNPRFGVDHTVASVLQKARAFFDASSCILVMREGDAAQWQLRTALEERGGHAGRVSQLSEAAVAPLMVFDASQSVLYAPSLRARLGMASVLAGVERGSAKWQRLDAHGPQGTALAELLDARSFISVPLPLHKGLGRIYVISAKNRLTRADAKFLLHIVAQVFPLIENIAILDKLASGAAYRERQKIARDLHDSTIQPYIGLRHGLSALRAKAAADSPLLADLDKLIDMSGQVIGDLRRMAQTVRGGAEREQVTLLVALRRQAEQLKKFFGITIEIVSDSAFDLSDRLAAEVFQIVNEGMSNIRKHTTAREGRVTLVCDAHALSILIENVGETSSRVEFMPASIAERAMALGGRVQVSQGADGATAVHIEIPV</sequence>
<keyword evidence="4" id="KW-0812">Transmembrane</keyword>
<evidence type="ECO:0000313" key="6">
    <source>
        <dbReference type="EMBL" id="OHV95589.1"/>
    </source>
</evidence>
<dbReference type="Gene3D" id="1.20.5.1930">
    <property type="match status" value="1"/>
</dbReference>
<dbReference type="GO" id="GO:0016020">
    <property type="term" value="C:membrane"/>
    <property type="evidence" value="ECO:0007669"/>
    <property type="project" value="InterPro"/>
</dbReference>
<dbReference type="AlphaFoldDB" id="A0A1S1U683"/>
<protein>
    <recommendedName>
        <fullName evidence="5">Signal transduction histidine kinase subgroup 3 dimerisation and phosphoacceptor domain-containing protein</fullName>
    </recommendedName>
</protein>
<dbReference type="PANTHER" id="PTHR24421">
    <property type="entry name" value="NITRATE/NITRITE SENSOR PROTEIN NARX-RELATED"/>
    <property type="match status" value="1"/>
</dbReference>
<dbReference type="InterPro" id="IPR036890">
    <property type="entry name" value="HATPase_C_sf"/>
</dbReference>
<dbReference type="InterPro" id="IPR011712">
    <property type="entry name" value="Sig_transdc_His_kin_sub3_dim/P"/>
</dbReference>
<keyword evidence="1" id="KW-0808">Transferase</keyword>
<dbReference type="SUPFAM" id="SSF55781">
    <property type="entry name" value="GAF domain-like"/>
    <property type="match status" value="1"/>
</dbReference>
<evidence type="ECO:0000256" key="2">
    <source>
        <dbReference type="ARBA" id="ARBA00022777"/>
    </source>
</evidence>
<dbReference type="Gene3D" id="3.30.450.40">
    <property type="match status" value="1"/>
</dbReference>